<gene>
    <name evidence="1" type="ORF">HPB47_007481</name>
</gene>
<evidence type="ECO:0000313" key="2">
    <source>
        <dbReference type="Proteomes" id="UP000805193"/>
    </source>
</evidence>
<dbReference type="Proteomes" id="UP000805193">
    <property type="component" value="Unassembled WGS sequence"/>
</dbReference>
<sequence>MNSSLVLHVDTRGRPYRVEDFVRPLNQVGVREDVEGLGAFQMGHVWLLKLHTSAAKEKLLATGQLQVKDRLCLVIDPNKSGEPESEVKSTAQEARAASDATKAYEGEDAGVMGFEAKAIKRPFNRTTVTTDTTSPRSEPGLQEAASKRGCRRGGRDCSSAR</sequence>
<protein>
    <submittedName>
        <fullName evidence="1">Uncharacterized protein</fullName>
    </submittedName>
</protein>
<name>A0AC60P7P1_IXOPE</name>
<accession>A0AC60P7P1</accession>
<dbReference type="EMBL" id="JABSTQ010011081">
    <property type="protein sequence ID" value="KAG0415352.1"/>
    <property type="molecule type" value="Genomic_DNA"/>
</dbReference>
<keyword evidence="2" id="KW-1185">Reference proteome</keyword>
<proteinExistence type="predicted"/>
<organism evidence="1 2">
    <name type="scientific">Ixodes persulcatus</name>
    <name type="common">Taiga tick</name>
    <dbReference type="NCBI Taxonomy" id="34615"/>
    <lineage>
        <taxon>Eukaryota</taxon>
        <taxon>Metazoa</taxon>
        <taxon>Ecdysozoa</taxon>
        <taxon>Arthropoda</taxon>
        <taxon>Chelicerata</taxon>
        <taxon>Arachnida</taxon>
        <taxon>Acari</taxon>
        <taxon>Parasitiformes</taxon>
        <taxon>Ixodida</taxon>
        <taxon>Ixodoidea</taxon>
        <taxon>Ixodidae</taxon>
        <taxon>Ixodinae</taxon>
        <taxon>Ixodes</taxon>
    </lineage>
</organism>
<reference evidence="1 2" key="1">
    <citation type="journal article" date="2020" name="Cell">
        <title>Large-Scale Comparative Analyses of Tick Genomes Elucidate Their Genetic Diversity and Vector Capacities.</title>
        <authorList>
            <consortium name="Tick Genome and Microbiome Consortium (TIGMIC)"/>
            <person name="Jia N."/>
            <person name="Wang J."/>
            <person name="Shi W."/>
            <person name="Du L."/>
            <person name="Sun Y."/>
            <person name="Zhan W."/>
            <person name="Jiang J.F."/>
            <person name="Wang Q."/>
            <person name="Zhang B."/>
            <person name="Ji P."/>
            <person name="Bell-Sakyi L."/>
            <person name="Cui X.M."/>
            <person name="Yuan T.T."/>
            <person name="Jiang B.G."/>
            <person name="Yang W.F."/>
            <person name="Lam T.T."/>
            <person name="Chang Q.C."/>
            <person name="Ding S.J."/>
            <person name="Wang X.J."/>
            <person name="Zhu J.G."/>
            <person name="Ruan X.D."/>
            <person name="Zhao L."/>
            <person name="Wei J.T."/>
            <person name="Ye R.Z."/>
            <person name="Que T.C."/>
            <person name="Du C.H."/>
            <person name="Zhou Y.H."/>
            <person name="Cheng J.X."/>
            <person name="Dai P.F."/>
            <person name="Guo W.B."/>
            <person name="Han X.H."/>
            <person name="Huang E.J."/>
            <person name="Li L.F."/>
            <person name="Wei W."/>
            <person name="Gao Y.C."/>
            <person name="Liu J.Z."/>
            <person name="Shao H.Z."/>
            <person name="Wang X."/>
            <person name="Wang C.C."/>
            <person name="Yang T.C."/>
            <person name="Huo Q.B."/>
            <person name="Li W."/>
            <person name="Chen H.Y."/>
            <person name="Chen S.E."/>
            <person name="Zhou L.G."/>
            <person name="Ni X.B."/>
            <person name="Tian J.H."/>
            <person name="Sheng Y."/>
            <person name="Liu T."/>
            <person name="Pan Y.S."/>
            <person name="Xia L.Y."/>
            <person name="Li J."/>
            <person name="Zhao F."/>
            <person name="Cao W.C."/>
        </authorList>
    </citation>
    <scope>NUCLEOTIDE SEQUENCE [LARGE SCALE GENOMIC DNA]</scope>
    <source>
        <strain evidence="1">Iper-2018</strain>
    </source>
</reference>
<comment type="caution">
    <text evidence="1">The sequence shown here is derived from an EMBL/GenBank/DDBJ whole genome shotgun (WGS) entry which is preliminary data.</text>
</comment>
<evidence type="ECO:0000313" key="1">
    <source>
        <dbReference type="EMBL" id="KAG0415352.1"/>
    </source>
</evidence>